<gene>
    <name evidence="1" type="ORF">CALVIDRAFT_561034</name>
</gene>
<organism evidence="1 2">
    <name type="scientific">Calocera viscosa (strain TUFC12733)</name>
    <dbReference type="NCBI Taxonomy" id="1330018"/>
    <lineage>
        <taxon>Eukaryota</taxon>
        <taxon>Fungi</taxon>
        <taxon>Dikarya</taxon>
        <taxon>Basidiomycota</taxon>
        <taxon>Agaricomycotina</taxon>
        <taxon>Dacrymycetes</taxon>
        <taxon>Dacrymycetales</taxon>
        <taxon>Dacrymycetaceae</taxon>
        <taxon>Calocera</taxon>
    </lineage>
</organism>
<keyword evidence="2" id="KW-1185">Reference proteome</keyword>
<dbReference type="PANTHER" id="PTHR11909">
    <property type="entry name" value="CASEIN KINASE-RELATED"/>
    <property type="match status" value="1"/>
</dbReference>
<accession>A0A167QF71</accession>
<dbReference type="Gene3D" id="1.10.510.10">
    <property type="entry name" value="Transferase(Phosphotransferase) domain 1"/>
    <property type="match status" value="1"/>
</dbReference>
<dbReference type="EMBL" id="KV417271">
    <property type="protein sequence ID" value="KZO99703.1"/>
    <property type="molecule type" value="Genomic_DNA"/>
</dbReference>
<dbReference type="Proteomes" id="UP000076738">
    <property type="component" value="Unassembled WGS sequence"/>
</dbReference>
<dbReference type="InterPro" id="IPR050235">
    <property type="entry name" value="CK1_Ser-Thr_kinase"/>
</dbReference>
<name>A0A167QF71_CALVF</name>
<dbReference type="STRING" id="1330018.A0A167QF71"/>
<evidence type="ECO:0000313" key="2">
    <source>
        <dbReference type="Proteomes" id="UP000076738"/>
    </source>
</evidence>
<dbReference type="AlphaFoldDB" id="A0A167QF71"/>
<evidence type="ECO:0000313" key="1">
    <source>
        <dbReference type="EMBL" id="KZO99703.1"/>
    </source>
</evidence>
<dbReference type="InterPro" id="IPR011009">
    <property type="entry name" value="Kinase-like_dom_sf"/>
</dbReference>
<proteinExistence type="predicted"/>
<protein>
    <submittedName>
        <fullName evidence="1">Uncharacterized protein</fullName>
    </submittedName>
</protein>
<sequence>MATLSCITSCSVQHERGSAVEEDIHTVGTYDWASLAAHAHKALGAGHDLEQLAYVLLYLLRGNLPWKFRPRTLAQSRAQYLYLAQVKAAWSGEALSAGYPSIFGAILDYARILRPNELPRYDVIRQALQHAQQGHEDSMLSHEGEQPWQSKKTNITPEDISLLPTLTRNDDPLIDPTLDWNTLMSPQAGGPTPSNSFPLGDFRNELGLPHGERDPSLSLPERWSGQLTEVWNLIDVVKKPYVPEDD</sequence>
<reference evidence="1 2" key="1">
    <citation type="journal article" date="2016" name="Mol. Biol. Evol.">
        <title>Comparative Genomics of Early-Diverging Mushroom-Forming Fungi Provides Insights into the Origins of Lignocellulose Decay Capabilities.</title>
        <authorList>
            <person name="Nagy L.G."/>
            <person name="Riley R."/>
            <person name="Tritt A."/>
            <person name="Adam C."/>
            <person name="Daum C."/>
            <person name="Floudas D."/>
            <person name="Sun H."/>
            <person name="Yadav J.S."/>
            <person name="Pangilinan J."/>
            <person name="Larsson K.H."/>
            <person name="Matsuura K."/>
            <person name="Barry K."/>
            <person name="Labutti K."/>
            <person name="Kuo R."/>
            <person name="Ohm R.A."/>
            <person name="Bhattacharya S.S."/>
            <person name="Shirouzu T."/>
            <person name="Yoshinaga Y."/>
            <person name="Martin F.M."/>
            <person name="Grigoriev I.V."/>
            <person name="Hibbett D.S."/>
        </authorList>
    </citation>
    <scope>NUCLEOTIDE SEQUENCE [LARGE SCALE GENOMIC DNA]</scope>
    <source>
        <strain evidence="1 2">TUFC12733</strain>
    </source>
</reference>
<dbReference type="SUPFAM" id="SSF56112">
    <property type="entry name" value="Protein kinase-like (PK-like)"/>
    <property type="match status" value="1"/>
</dbReference>
<dbReference type="OrthoDB" id="5579860at2759"/>